<evidence type="ECO:0000313" key="3">
    <source>
        <dbReference type="Proteomes" id="UP001302249"/>
    </source>
</evidence>
<accession>A0ABZ0B646</accession>
<feature type="compositionally biased region" description="Basic and acidic residues" evidence="1">
    <location>
        <begin position="1"/>
        <end position="17"/>
    </location>
</feature>
<keyword evidence="3" id="KW-1185">Reference proteome</keyword>
<reference evidence="2 3" key="1">
    <citation type="submission" date="2023-09" db="EMBL/GenBank/DDBJ databases">
        <authorList>
            <person name="Rey-Velasco X."/>
        </authorList>
    </citation>
    <scope>NUCLEOTIDE SEQUENCE [LARGE SCALE GENOMIC DNA]</scope>
    <source>
        <strain evidence="2 3">W311</strain>
    </source>
</reference>
<dbReference type="Proteomes" id="UP001302249">
    <property type="component" value="Chromosome"/>
</dbReference>
<dbReference type="RefSeq" id="WP_313913442.1">
    <property type="nucleotide sequence ID" value="NZ_CP135076.1"/>
</dbReference>
<evidence type="ECO:0000256" key="1">
    <source>
        <dbReference type="SAM" id="MobiDB-lite"/>
    </source>
</evidence>
<sequence>MTEKKSENGAPQPDRKHQAASRRKSSDDAKRNDAVRKEPDPAEGADDIPGPDSGSPEG</sequence>
<name>A0ABZ0B646_9SPHN</name>
<organism evidence="2 3">
    <name type="scientific">Stakelama saccharophila</name>
    <dbReference type="NCBI Taxonomy" id="3075605"/>
    <lineage>
        <taxon>Bacteria</taxon>
        <taxon>Pseudomonadati</taxon>
        <taxon>Pseudomonadota</taxon>
        <taxon>Alphaproteobacteria</taxon>
        <taxon>Sphingomonadales</taxon>
        <taxon>Sphingomonadaceae</taxon>
        <taxon>Stakelama</taxon>
    </lineage>
</organism>
<feature type="region of interest" description="Disordered" evidence="1">
    <location>
        <begin position="1"/>
        <end position="58"/>
    </location>
</feature>
<dbReference type="EMBL" id="CP135076">
    <property type="protein sequence ID" value="WNO52712.1"/>
    <property type="molecule type" value="Genomic_DNA"/>
</dbReference>
<proteinExistence type="predicted"/>
<protein>
    <submittedName>
        <fullName evidence="2">Uncharacterized protein</fullName>
    </submittedName>
</protein>
<feature type="compositionally biased region" description="Basic and acidic residues" evidence="1">
    <location>
        <begin position="24"/>
        <end position="40"/>
    </location>
</feature>
<gene>
    <name evidence="2" type="ORF">RPR59_09565</name>
</gene>
<evidence type="ECO:0000313" key="2">
    <source>
        <dbReference type="EMBL" id="WNO52712.1"/>
    </source>
</evidence>